<dbReference type="KEGG" id="nnv:QNH39_18595"/>
<dbReference type="InterPro" id="IPR035906">
    <property type="entry name" value="MetI-like_sf"/>
</dbReference>
<dbReference type="PROSITE" id="PS50928">
    <property type="entry name" value="ABC_TM1"/>
    <property type="match status" value="1"/>
</dbReference>
<dbReference type="PANTHER" id="PTHR43839">
    <property type="entry name" value="OPPC IN A BINDING PROTEIN-DEPENDENT TRANSPORT SYSTEM"/>
    <property type="match status" value="1"/>
</dbReference>
<keyword evidence="5 6" id="KW-0472">Membrane</keyword>
<evidence type="ECO:0000256" key="3">
    <source>
        <dbReference type="ARBA" id="ARBA00022692"/>
    </source>
</evidence>
<feature type="transmembrane region" description="Helical" evidence="6">
    <location>
        <begin position="148"/>
        <end position="171"/>
    </location>
</feature>
<name>A0AA95MQ47_9BACI</name>
<evidence type="ECO:0000259" key="7">
    <source>
        <dbReference type="PROSITE" id="PS50928"/>
    </source>
</evidence>
<sequence length="301" mass="34678">MNKVNWSKIILFIIFSVFLLFLSASFIVEFGMKNSVEPERLIYTSEGKVLRPPFPSSIEHPLGTDKNGNDFLFKLINGFKYTFFISAIVTLLRLMIGIVCSFAILFYLKKIKPYIETFLTPFLYVPAFILFILLAKEEEIIINAHGEYFLIFYQIIIVSLIGFPPLLFLLIKEYEQLLNKDYVVASRLLGANKFHLVRKQIFPVFKRRLFIVFIQQTIATIILLIHLGVFQIFIGGKVKGGIIGEDNKYLSNSSEWGGMIGQSILDMVHFPWLLIYPALAVIGLILLLNIMIMQLEKIYDR</sequence>
<keyword evidence="2 6" id="KW-0813">Transport</keyword>
<comment type="similarity">
    <text evidence="6">Belongs to the binding-protein-dependent transport system permease family.</text>
</comment>
<dbReference type="Pfam" id="PF00528">
    <property type="entry name" value="BPD_transp_1"/>
    <property type="match status" value="1"/>
</dbReference>
<dbReference type="Gene3D" id="1.10.3720.10">
    <property type="entry name" value="MetI-like"/>
    <property type="match status" value="1"/>
</dbReference>
<evidence type="ECO:0000256" key="5">
    <source>
        <dbReference type="ARBA" id="ARBA00023136"/>
    </source>
</evidence>
<dbReference type="SUPFAM" id="SSF161098">
    <property type="entry name" value="MetI-like"/>
    <property type="match status" value="1"/>
</dbReference>
<dbReference type="PANTHER" id="PTHR43839:SF3">
    <property type="entry name" value="OLIGOPEPTIDE ABC TRANSPORTER, PERMEASE PROTEIN"/>
    <property type="match status" value="1"/>
</dbReference>
<evidence type="ECO:0000313" key="9">
    <source>
        <dbReference type="Proteomes" id="UP001178288"/>
    </source>
</evidence>
<comment type="subcellular location">
    <subcellularLocation>
        <location evidence="6">Cell membrane</location>
        <topology evidence="6">Multi-pass membrane protein</topology>
    </subcellularLocation>
    <subcellularLocation>
        <location evidence="1">Membrane</location>
        <topology evidence="1">Multi-pass membrane protein</topology>
    </subcellularLocation>
</comment>
<protein>
    <submittedName>
        <fullName evidence="8">ABC transporter permease subunit</fullName>
    </submittedName>
</protein>
<dbReference type="Proteomes" id="UP001178288">
    <property type="component" value="Chromosome"/>
</dbReference>
<dbReference type="AlphaFoldDB" id="A0AA95MQ47"/>
<evidence type="ECO:0000256" key="4">
    <source>
        <dbReference type="ARBA" id="ARBA00022989"/>
    </source>
</evidence>
<proteinExistence type="inferred from homology"/>
<evidence type="ECO:0000313" key="8">
    <source>
        <dbReference type="EMBL" id="WHY84648.1"/>
    </source>
</evidence>
<dbReference type="EMBL" id="CP126114">
    <property type="protein sequence ID" value="WHY84648.1"/>
    <property type="molecule type" value="Genomic_DNA"/>
</dbReference>
<feature type="domain" description="ABC transmembrane type-1" evidence="7">
    <location>
        <begin position="79"/>
        <end position="297"/>
    </location>
</feature>
<evidence type="ECO:0000256" key="1">
    <source>
        <dbReference type="ARBA" id="ARBA00004141"/>
    </source>
</evidence>
<dbReference type="InterPro" id="IPR000515">
    <property type="entry name" value="MetI-like"/>
</dbReference>
<feature type="transmembrane region" description="Helical" evidence="6">
    <location>
        <begin position="9"/>
        <end position="28"/>
    </location>
</feature>
<organism evidence="8 9">
    <name type="scientific">Neobacillus novalis</name>
    <dbReference type="NCBI Taxonomy" id="220687"/>
    <lineage>
        <taxon>Bacteria</taxon>
        <taxon>Bacillati</taxon>
        <taxon>Bacillota</taxon>
        <taxon>Bacilli</taxon>
        <taxon>Bacillales</taxon>
        <taxon>Bacillaceae</taxon>
        <taxon>Neobacillus</taxon>
    </lineage>
</organism>
<feature type="transmembrane region" description="Helical" evidence="6">
    <location>
        <begin position="273"/>
        <end position="292"/>
    </location>
</feature>
<dbReference type="GO" id="GO:0055085">
    <property type="term" value="P:transmembrane transport"/>
    <property type="evidence" value="ECO:0007669"/>
    <property type="project" value="InterPro"/>
</dbReference>
<feature type="transmembrane region" description="Helical" evidence="6">
    <location>
        <begin position="118"/>
        <end position="136"/>
    </location>
</feature>
<feature type="transmembrane region" description="Helical" evidence="6">
    <location>
        <begin position="209"/>
        <end position="234"/>
    </location>
</feature>
<dbReference type="RefSeq" id="WP_066089893.1">
    <property type="nucleotide sequence ID" value="NZ_CP126114.1"/>
</dbReference>
<keyword evidence="4 6" id="KW-1133">Transmembrane helix</keyword>
<evidence type="ECO:0000256" key="2">
    <source>
        <dbReference type="ARBA" id="ARBA00022448"/>
    </source>
</evidence>
<reference evidence="8" key="1">
    <citation type="submission" date="2023-05" db="EMBL/GenBank/DDBJ databases">
        <title>Comparative genomics of Bacillaceae isolates and their secondary metabolite potential.</title>
        <authorList>
            <person name="Song L."/>
            <person name="Nielsen L.J."/>
            <person name="Mohite O."/>
            <person name="Xu X."/>
            <person name="Weber T."/>
            <person name="Kovacs A.T."/>
        </authorList>
    </citation>
    <scope>NUCLEOTIDE SEQUENCE</scope>
    <source>
        <strain evidence="8">XLM17</strain>
    </source>
</reference>
<gene>
    <name evidence="8" type="ORF">QNH39_18595</name>
</gene>
<keyword evidence="9" id="KW-1185">Reference proteome</keyword>
<feature type="transmembrane region" description="Helical" evidence="6">
    <location>
        <begin position="81"/>
        <end position="106"/>
    </location>
</feature>
<keyword evidence="3 6" id="KW-0812">Transmembrane</keyword>
<evidence type="ECO:0000256" key="6">
    <source>
        <dbReference type="RuleBase" id="RU363032"/>
    </source>
</evidence>
<dbReference type="CDD" id="cd06261">
    <property type="entry name" value="TM_PBP2"/>
    <property type="match status" value="1"/>
</dbReference>
<dbReference type="GO" id="GO:0005886">
    <property type="term" value="C:plasma membrane"/>
    <property type="evidence" value="ECO:0007669"/>
    <property type="project" value="UniProtKB-SubCell"/>
</dbReference>
<accession>A0AA95MQ47</accession>